<feature type="region of interest" description="Disordered" evidence="1">
    <location>
        <begin position="1"/>
        <end position="33"/>
    </location>
</feature>
<name>A0A103XIG5_CYNCS</name>
<protein>
    <submittedName>
        <fullName evidence="2">Uncharacterized protein</fullName>
    </submittedName>
</protein>
<dbReference type="Proteomes" id="UP000243975">
    <property type="component" value="Unassembled WGS sequence"/>
</dbReference>
<sequence>MPRGKLNNRPGEGERKRGVAGAQQKDDAETGAEFEGGGWLERLWWRWGHEDLWSIGGAGRSWLWLLVTE</sequence>
<evidence type="ECO:0000313" key="2">
    <source>
        <dbReference type="EMBL" id="KVH91365.1"/>
    </source>
</evidence>
<dbReference type="EMBL" id="LEKV01005043">
    <property type="protein sequence ID" value="KVH91365.1"/>
    <property type="molecule type" value="Genomic_DNA"/>
</dbReference>
<keyword evidence="3" id="KW-1185">Reference proteome</keyword>
<accession>A0A103XIG5</accession>
<organism evidence="2 3">
    <name type="scientific">Cynara cardunculus var. scolymus</name>
    <name type="common">Globe artichoke</name>
    <name type="synonym">Cynara scolymus</name>
    <dbReference type="NCBI Taxonomy" id="59895"/>
    <lineage>
        <taxon>Eukaryota</taxon>
        <taxon>Viridiplantae</taxon>
        <taxon>Streptophyta</taxon>
        <taxon>Embryophyta</taxon>
        <taxon>Tracheophyta</taxon>
        <taxon>Spermatophyta</taxon>
        <taxon>Magnoliopsida</taxon>
        <taxon>eudicotyledons</taxon>
        <taxon>Gunneridae</taxon>
        <taxon>Pentapetalae</taxon>
        <taxon>asterids</taxon>
        <taxon>campanulids</taxon>
        <taxon>Asterales</taxon>
        <taxon>Asteraceae</taxon>
        <taxon>Carduoideae</taxon>
        <taxon>Cardueae</taxon>
        <taxon>Carduinae</taxon>
        <taxon>Cynara</taxon>
    </lineage>
</organism>
<evidence type="ECO:0000313" key="3">
    <source>
        <dbReference type="Proteomes" id="UP000243975"/>
    </source>
</evidence>
<dbReference type="Gramene" id="KVH91365">
    <property type="protein sequence ID" value="KVH91365"/>
    <property type="gene ID" value="Ccrd_006613"/>
</dbReference>
<reference evidence="2 3" key="1">
    <citation type="journal article" date="2016" name="Sci. Rep.">
        <title>The genome sequence of the outbreeding globe artichoke constructed de novo incorporating a phase-aware low-pass sequencing strategy of F1 progeny.</title>
        <authorList>
            <person name="Scaglione D."/>
            <person name="Reyes-Chin-Wo S."/>
            <person name="Acquadro A."/>
            <person name="Froenicke L."/>
            <person name="Portis E."/>
            <person name="Beitel C."/>
            <person name="Tirone M."/>
            <person name="Mauro R."/>
            <person name="Lo Monaco A."/>
            <person name="Mauromicale G."/>
            <person name="Faccioli P."/>
            <person name="Cattivelli L."/>
            <person name="Rieseberg L."/>
            <person name="Michelmore R."/>
            <person name="Lanteri S."/>
        </authorList>
    </citation>
    <scope>NUCLEOTIDE SEQUENCE [LARGE SCALE GENOMIC DNA]</scope>
    <source>
        <strain evidence="2">2C</strain>
    </source>
</reference>
<dbReference type="AlphaFoldDB" id="A0A103XIG5"/>
<comment type="caution">
    <text evidence="2">The sequence shown here is derived from an EMBL/GenBank/DDBJ whole genome shotgun (WGS) entry which is preliminary data.</text>
</comment>
<proteinExistence type="predicted"/>
<evidence type="ECO:0000256" key="1">
    <source>
        <dbReference type="SAM" id="MobiDB-lite"/>
    </source>
</evidence>
<gene>
    <name evidence="2" type="ORF">Ccrd_006613</name>
</gene>